<dbReference type="Gene3D" id="1.10.10.10">
    <property type="entry name" value="Winged helix-like DNA-binding domain superfamily/Winged helix DNA-binding domain"/>
    <property type="match status" value="1"/>
</dbReference>
<reference evidence="5 6" key="1">
    <citation type="journal article" date="2015" name="Antonie Van Leeuwenhoek">
        <title>Thioclava indica sp. nov., isolated from surface seawater of the Indian Ocean.</title>
        <authorList>
            <person name="Liu Y."/>
            <person name="Lai Q."/>
            <person name="Du J."/>
            <person name="Xu H."/>
            <person name="Jiang L."/>
            <person name="Shao Z."/>
        </authorList>
    </citation>
    <scope>NUCLEOTIDE SEQUENCE [LARGE SCALE GENOMIC DNA]</scope>
    <source>
        <strain evidence="5 6">DT23-4</strain>
    </source>
</reference>
<dbReference type="STRING" id="1353528.DT23_09040"/>
<dbReference type="eggNOG" id="COG1846">
    <property type="taxonomic scope" value="Bacteria"/>
</dbReference>
<dbReference type="PROSITE" id="PS50995">
    <property type="entry name" value="HTH_MARR_2"/>
    <property type="match status" value="1"/>
</dbReference>
<evidence type="ECO:0000313" key="6">
    <source>
        <dbReference type="Proteomes" id="UP000027471"/>
    </source>
</evidence>
<gene>
    <name evidence="5" type="ORF">DT23_09040</name>
</gene>
<sequence>MKGHENMADKAPPPAVRDGFELDAAQRSLPIALLRAREMVMERFRPMLNAHDVSEQQWRVLRVLRESGAIDATKLAERACVLAPSLTRMLRSLEARGLIETRRDPKDRRRTRVALTAQGDAFLRAASPQSAAIYAQLETEVGAQRIARLLDELNGFMAALDQSQGPPKR</sequence>
<proteinExistence type="predicted"/>
<dbReference type="GO" id="GO:0003677">
    <property type="term" value="F:DNA binding"/>
    <property type="evidence" value="ECO:0007669"/>
    <property type="project" value="UniProtKB-KW"/>
</dbReference>
<organism evidence="5 6">
    <name type="scientific">Thioclava indica</name>
    <dbReference type="NCBI Taxonomy" id="1353528"/>
    <lineage>
        <taxon>Bacteria</taxon>
        <taxon>Pseudomonadati</taxon>
        <taxon>Pseudomonadota</taxon>
        <taxon>Alphaproteobacteria</taxon>
        <taxon>Rhodobacterales</taxon>
        <taxon>Paracoccaceae</taxon>
        <taxon>Thioclava</taxon>
    </lineage>
</organism>
<protein>
    <recommendedName>
        <fullName evidence="4">HTH marR-type domain-containing protein</fullName>
    </recommendedName>
</protein>
<dbReference type="InterPro" id="IPR036388">
    <property type="entry name" value="WH-like_DNA-bd_sf"/>
</dbReference>
<dbReference type="PANTHER" id="PTHR33164:SF13">
    <property type="entry name" value="4-HYDROXYPHENYLACETATE CATABOLISM PROTEIN"/>
    <property type="match status" value="1"/>
</dbReference>
<evidence type="ECO:0000256" key="2">
    <source>
        <dbReference type="ARBA" id="ARBA00023125"/>
    </source>
</evidence>
<name>A0A074J1Y4_9RHOB</name>
<dbReference type="GO" id="GO:0006950">
    <property type="term" value="P:response to stress"/>
    <property type="evidence" value="ECO:0007669"/>
    <property type="project" value="TreeGrafter"/>
</dbReference>
<keyword evidence="3" id="KW-0804">Transcription</keyword>
<dbReference type="InterPro" id="IPR039422">
    <property type="entry name" value="MarR/SlyA-like"/>
</dbReference>
<evidence type="ECO:0000313" key="5">
    <source>
        <dbReference type="EMBL" id="KEO51421.1"/>
    </source>
</evidence>
<feature type="domain" description="HTH marR-type" evidence="4">
    <location>
        <begin position="26"/>
        <end position="158"/>
    </location>
</feature>
<dbReference type="PANTHER" id="PTHR33164">
    <property type="entry name" value="TRANSCRIPTIONAL REGULATOR, MARR FAMILY"/>
    <property type="match status" value="1"/>
</dbReference>
<dbReference type="SUPFAM" id="SSF46785">
    <property type="entry name" value="Winged helix' DNA-binding domain"/>
    <property type="match status" value="1"/>
</dbReference>
<comment type="caution">
    <text evidence="5">The sequence shown here is derived from an EMBL/GenBank/DDBJ whole genome shotgun (WGS) entry which is preliminary data.</text>
</comment>
<dbReference type="NCBIfam" id="TIGR02337">
    <property type="entry name" value="HpaR"/>
    <property type="match status" value="1"/>
</dbReference>
<evidence type="ECO:0000256" key="1">
    <source>
        <dbReference type="ARBA" id="ARBA00023015"/>
    </source>
</evidence>
<dbReference type="EMBL" id="AUNB01000095">
    <property type="protein sequence ID" value="KEO51421.1"/>
    <property type="molecule type" value="Genomic_DNA"/>
</dbReference>
<dbReference type="InterPro" id="IPR036390">
    <property type="entry name" value="WH_DNA-bd_sf"/>
</dbReference>
<keyword evidence="6" id="KW-1185">Reference proteome</keyword>
<dbReference type="AlphaFoldDB" id="A0A074J1Y4"/>
<dbReference type="PRINTS" id="PR00598">
    <property type="entry name" value="HTHMARR"/>
</dbReference>
<evidence type="ECO:0000256" key="3">
    <source>
        <dbReference type="ARBA" id="ARBA00023163"/>
    </source>
</evidence>
<dbReference type="GO" id="GO:0045892">
    <property type="term" value="P:negative regulation of DNA-templated transcription"/>
    <property type="evidence" value="ECO:0007669"/>
    <property type="project" value="InterPro"/>
</dbReference>
<keyword evidence="1" id="KW-0805">Transcription regulation</keyword>
<accession>A0A074J1Y4</accession>
<dbReference type="InterPro" id="IPR023187">
    <property type="entry name" value="Tscrpt_reg_MarR-type_CS"/>
</dbReference>
<dbReference type="GO" id="GO:0003700">
    <property type="term" value="F:DNA-binding transcription factor activity"/>
    <property type="evidence" value="ECO:0007669"/>
    <property type="project" value="InterPro"/>
</dbReference>
<dbReference type="InterPro" id="IPR012712">
    <property type="entry name" value="HpaR/FarR"/>
</dbReference>
<evidence type="ECO:0000259" key="4">
    <source>
        <dbReference type="PROSITE" id="PS50995"/>
    </source>
</evidence>
<dbReference type="SMART" id="SM00347">
    <property type="entry name" value="HTH_MARR"/>
    <property type="match status" value="1"/>
</dbReference>
<dbReference type="Pfam" id="PF01047">
    <property type="entry name" value="MarR"/>
    <property type="match status" value="1"/>
</dbReference>
<dbReference type="Proteomes" id="UP000027471">
    <property type="component" value="Unassembled WGS sequence"/>
</dbReference>
<keyword evidence="2" id="KW-0238">DNA-binding</keyword>
<dbReference type="PROSITE" id="PS01117">
    <property type="entry name" value="HTH_MARR_1"/>
    <property type="match status" value="1"/>
</dbReference>
<dbReference type="InterPro" id="IPR000835">
    <property type="entry name" value="HTH_MarR-typ"/>
</dbReference>